<evidence type="ECO:0000313" key="3">
    <source>
        <dbReference type="EMBL" id="KAL1629158.1"/>
    </source>
</evidence>
<evidence type="ECO:0000256" key="2">
    <source>
        <dbReference type="SAM" id="SignalP"/>
    </source>
</evidence>
<feature type="compositionally biased region" description="Acidic residues" evidence="1">
    <location>
        <begin position="70"/>
        <end position="86"/>
    </location>
</feature>
<organism evidence="3 4">
    <name type="scientific">Neofusicoccum ribis</name>
    <dbReference type="NCBI Taxonomy" id="45134"/>
    <lineage>
        <taxon>Eukaryota</taxon>
        <taxon>Fungi</taxon>
        <taxon>Dikarya</taxon>
        <taxon>Ascomycota</taxon>
        <taxon>Pezizomycotina</taxon>
        <taxon>Dothideomycetes</taxon>
        <taxon>Dothideomycetes incertae sedis</taxon>
        <taxon>Botryosphaeriales</taxon>
        <taxon>Botryosphaeriaceae</taxon>
        <taxon>Neofusicoccum</taxon>
    </lineage>
</organism>
<feature type="region of interest" description="Disordered" evidence="1">
    <location>
        <begin position="70"/>
        <end position="116"/>
    </location>
</feature>
<protein>
    <submittedName>
        <fullName evidence="3">Uncharacterized protein</fullName>
    </submittedName>
</protein>
<feature type="chain" id="PRO_5046112155" evidence="2">
    <location>
        <begin position="22"/>
        <end position="144"/>
    </location>
</feature>
<keyword evidence="2" id="KW-0732">Signal</keyword>
<feature type="signal peptide" evidence="2">
    <location>
        <begin position="1"/>
        <end position="21"/>
    </location>
</feature>
<evidence type="ECO:0000313" key="4">
    <source>
        <dbReference type="Proteomes" id="UP001521116"/>
    </source>
</evidence>
<reference evidence="3 4" key="1">
    <citation type="submission" date="2024-02" db="EMBL/GenBank/DDBJ databases">
        <title>De novo assembly and annotation of 12 fungi associated with fruit tree decline syndrome in Ontario, Canada.</title>
        <authorList>
            <person name="Sulman M."/>
            <person name="Ellouze W."/>
            <person name="Ilyukhin E."/>
        </authorList>
    </citation>
    <scope>NUCLEOTIDE SEQUENCE [LARGE SCALE GENOMIC DNA]</scope>
    <source>
        <strain evidence="3 4">M1-105</strain>
    </source>
</reference>
<sequence length="144" mass="15878">MAYYQAHLLLLAGYSQFFVSGLVLPQPAFDSDDEDDYDVEVDEMAIFTQDESPEAEPMAVDEPCAKFAATEEDADEDEAEVEDAEEALTPITPAGPAPACLGSPMQQQQREKHETKRFCAANRRPRLPALQTSLNFVPPRLSVA</sequence>
<keyword evidence="4" id="KW-1185">Reference proteome</keyword>
<dbReference type="EMBL" id="JAJVDC020000057">
    <property type="protein sequence ID" value="KAL1629158.1"/>
    <property type="molecule type" value="Genomic_DNA"/>
</dbReference>
<proteinExistence type="predicted"/>
<evidence type="ECO:0000256" key="1">
    <source>
        <dbReference type="SAM" id="MobiDB-lite"/>
    </source>
</evidence>
<accession>A0ABR3ST77</accession>
<name>A0ABR3ST77_9PEZI</name>
<comment type="caution">
    <text evidence="3">The sequence shown here is derived from an EMBL/GenBank/DDBJ whole genome shotgun (WGS) entry which is preliminary data.</text>
</comment>
<dbReference type="Proteomes" id="UP001521116">
    <property type="component" value="Unassembled WGS sequence"/>
</dbReference>
<gene>
    <name evidence="3" type="ORF">SLS56_005601</name>
</gene>